<reference evidence="2" key="1">
    <citation type="submission" date="2020-06" db="EMBL/GenBank/DDBJ databases">
        <title>Unique genomic features of the anaerobic methanotrophic archaea.</title>
        <authorList>
            <person name="Chadwick G.L."/>
            <person name="Skennerton C.T."/>
            <person name="Laso-Perez R."/>
            <person name="Leu A.O."/>
            <person name="Speth D.R."/>
            <person name="Yu H."/>
            <person name="Morgan-Lang C."/>
            <person name="Hatzenpichler R."/>
            <person name="Goudeau D."/>
            <person name="Malmstrom R."/>
            <person name="Brazelton W.J."/>
            <person name="Woyke T."/>
            <person name="Hallam S.J."/>
            <person name="Tyson G.W."/>
            <person name="Wegener G."/>
            <person name="Boetius A."/>
            <person name="Orphan V."/>
        </authorList>
    </citation>
    <scope>NUCLEOTIDE SEQUENCE</scope>
</reference>
<keyword evidence="1" id="KW-0812">Transmembrane</keyword>
<protein>
    <recommendedName>
        <fullName evidence="3">DUF2149 domain-containing protein</fullName>
    </recommendedName>
</protein>
<evidence type="ECO:0000256" key="1">
    <source>
        <dbReference type="SAM" id="Phobius"/>
    </source>
</evidence>
<keyword evidence="1" id="KW-1133">Transmembrane helix</keyword>
<sequence length="116" mass="12915">MSYMKRRSRRSGRRRGLLLQDDEDPLSGVANLFDVAMIFALGLLVALLIQMQMQEAITDLDKMKEIVERGKKMEMAPTEQMVTVSGEIEESGTLYEIKQGDDSVFVLVNESAEGGG</sequence>
<gene>
    <name evidence="2" type="ORF">BFNMBJLP_00013</name>
</gene>
<evidence type="ECO:0000313" key="2">
    <source>
        <dbReference type="EMBL" id="QNO58279.1"/>
    </source>
</evidence>
<dbReference type="InterPro" id="IPR018676">
    <property type="entry name" value="DUF2149"/>
</dbReference>
<evidence type="ECO:0008006" key="3">
    <source>
        <dbReference type="Google" id="ProtNLM"/>
    </source>
</evidence>
<feature type="transmembrane region" description="Helical" evidence="1">
    <location>
        <begin position="28"/>
        <end position="49"/>
    </location>
</feature>
<proteinExistence type="predicted"/>
<dbReference type="AlphaFoldDB" id="A0A7G9ZDE5"/>
<keyword evidence="1" id="KW-0472">Membrane</keyword>
<name>A0A7G9ZDE5_9EURY</name>
<dbReference type="Pfam" id="PF09919">
    <property type="entry name" value="DUF2149"/>
    <property type="match status" value="1"/>
</dbReference>
<dbReference type="EMBL" id="MT631719">
    <property type="protein sequence ID" value="QNO58279.1"/>
    <property type="molecule type" value="Genomic_DNA"/>
</dbReference>
<organism evidence="2">
    <name type="scientific">Candidatus Methanophaga sp. ANME-1 ERB7</name>
    <dbReference type="NCBI Taxonomy" id="2759913"/>
    <lineage>
        <taxon>Archaea</taxon>
        <taxon>Methanobacteriati</taxon>
        <taxon>Methanobacteriota</taxon>
        <taxon>Stenosarchaea group</taxon>
        <taxon>Methanomicrobia</taxon>
        <taxon>Candidatus Methanophagales</taxon>
        <taxon>Candidatus Methanophagaceae</taxon>
        <taxon>Candidatus Methanophaga</taxon>
    </lineage>
</organism>
<accession>A0A7G9ZDE5</accession>